<proteinExistence type="predicted"/>
<gene>
    <name evidence="1" type="ORF">TNIN_366031</name>
</gene>
<accession>A0A8X6IYJ4</accession>
<dbReference type="Proteomes" id="UP000886998">
    <property type="component" value="Unassembled WGS sequence"/>
</dbReference>
<dbReference type="AlphaFoldDB" id="A0A8X6IYJ4"/>
<protein>
    <submittedName>
        <fullName evidence="1">Uncharacterized protein</fullName>
    </submittedName>
</protein>
<organism evidence="1 2">
    <name type="scientific">Trichonephila inaurata madagascariensis</name>
    <dbReference type="NCBI Taxonomy" id="2747483"/>
    <lineage>
        <taxon>Eukaryota</taxon>
        <taxon>Metazoa</taxon>
        <taxon>Ecdysozoa</taxon>
        <taxon>Arthropoda</taxon>
        <taxon>Chelicerata</taxon>
        <taxon>Arachnida</taxon>
        <taxon>Araneae</taxon>
        <taxon>Araneomorphae</taxon>
        <taxon>Entelegynae</taxon>
        <taxon>Araneoidea</taxon>
        <taxon>Nephilidae</taxon>
        <taxon>Trichonephila</taxon>
        <taxon>Trichonephila inaurata</taxon>
    </lineage>
</organism>
<dbReference type="EMBL" id="BMAV01028140">
    <property type="protein sequence ID" value="GFS65393.1"/>
    <property type="molecule type" value="Genomic_DNA"/>
</dbReference>
<comment type="caution">
    <text evidence="1">The sequence shown here is derived from an EMBL/GenBank/DDBJ whole genome shotgun (WGS) entry which is preliminary data.</text>
</comment>
<evidence type="ECO:0000313" key="1">
    <source>
        <dbReference type="EMBL" id="GFS65393.1"/>
    </source>
</evidence>
<evidence type="ECO:0000313" key="2">
    <source>
        <dbReference type="Proteomes" id="UP000886998"/>
    </source>
</evidence>
<keyword evidence="2" id="KW-1185">Reference proteome</keyword>
<reference evidence="1" key="1">
    <citation type="submission" date="2020-08" db="EMBL/GenBank/DDBJ databases">
        <title>Multicomponent nature underlies the extraordinary mechanical properties of spider dragline silk.</title>
        <authorList>
            <person name="Kono N."/>
            <person name="Nakamura H."/>
            <person name="Mori M."/>
            <person name="Yoshida Y."/>
            <person name="Ohtoshi R."/>
            <person name="Malay A.D."/>
            <person name="Moran D.A.P."/>
            <person name="Tomita M."/>
            <person name="Numata K."/>
            <person name="Arakawa K."/>
        </authorList>
    </citation>
    <scope>NUCLEOTIDE SEQUENCE</scope>
</reference>
<sequence>MKRLYSRKDTALVLADRKKIFIFEAALREERMLLKNRRLHYGIAKELSKEKAVKLSCELAWKKRKRAVEGQEAALVMRENAVKACETAAGR</sequence>
<name>A0A8X6IYJ4_9ARAC</name>